<dbReference type="InterPro" id="IPR044924">
    <property type="entry name" value="HAD-SF_hydro_IA_REG-2-like_cap"/>
</dbReference>
<dbReference type="InterPro" id="IPR051828">
    <property type="entry name" value="HAD-like_hydrolase_domain"/>
</dbReference>
<keyword evidence="2" id="KW-1185">Reference proteome</keyword>
<dbReference type="Pfam" id="PF00702">
    <property type="entry name" value="Hydrolase"/>
    <property type="match status" value="1"/>
</dbReference>
<dbReference type="GO" id="GO:0005634">
    <property type="term" value="C:nucleus"/>
    <property type="evidence" value="ECO:0007669"/>
    <property type="project" value="TreeGrafter"/>
</dbReference>
<dbReference type="InterPro" id="IPR023214">
    <property type="entry name" value="HAD_sf"/>
</dbReference>
<sequence>MQAAPAKRNLLLCFDAFGTLFAPSIPIPRAYARAAARHGILVSDTPEGESRVGARFKEAFKTESKKNPNYGIVTGLGAERWWGNIIRNTFTSFLKPGQEVPPALVTDLLEQFSTDRGYTLKPDVIDFFQELRKKKTTGKTQAMPWPFQKTVVGIITNSDHRVPGILESFGLNVSKQRVGESSRLAKPSSEHDIDFVVLSYDVGYEKPDRRIFDAATQLLADSLKEDGEGLTTDDFERLYVGDEIEKDYIGARAAGWDAVLLDRHDSTKGDSRSNDENFSFGELEVKDKEGNDRKVTMAKTLFALQEWRPRGCV</sequence>
<dbReference type="Gene3D" id="1.10.150.720">
    <property type="entry name" value="Haloacid dehalogenase-like hydrolase"/>
    <property type="match status" value="1"/>
</dbReference>
<evidence type="ECO:0000313" key="1">
    <source>
        <dbReference type="EMBL" id="KAH7088154.1"/>
    </source>
</evidence>
<dbReference type="AlphaFoldDB" id="A0A8K0R8U1"/>
<proteinExistence type="predicted"/>
<comment type="caution">
    <text evidence="1">The sequence shown here is derived from an EMBL/GenBank/DDBJ whole genome shotgun (WGS) entry which is preliminary data.</text>
</comment>
<gene>
    <name evidence="1" type="ORF">FB567DRAFT_332461</name>
</gene>
<dbReference type="PANTHER" id="PTHR46191:SF2">
    <property type="entry name" value="HALOACID DEHALOGENASE-LIKE HYDROLASE DOMAIN-CONTAINING PROTEIN 3"/>
    <property type="match status" value="1"/>
</dbReference>
<accession>A0A8K0R8U1</accession>
<dbReference type="Gene3D" id="3.40.50.1000">
    <property type="entry name" value="HAD superfamily/HAD-like"/>
    <property type="match status" value="1"/>
</dbReference>
<dbReference type="SUPFAM" id="SSF56784">
    <property type="entry name" value="HAD-like"/>
    <property type="match status" value="1"/>
</dbReference>
<reference evidence="1" key="1">
    <citation type="journal article" date="2021" name="Nat. Commun.">
        <title>Genetic determinants of endophytism in the Arabidopsis root mycobiome.</title>
        <authorList>
            <person name="Mesny F."/>
            <person name="Miyauchi S."/>
            <person name="Thiergart T."/>
            <person name="Pickel B."/>
            <person name="Atanasova L."/>
            <person name="Karlsson M."/>
            <person name="Huettel B."/>
            <person name="Barry K.W."/>
            <person name="Haridas S."/>
            <person name="Chen C."/>
            <person name="Bauer D."/>
            <person name="Andreopoulos W."/>
            <person name="Pangilinan J."/>
            <person name="LaButti K."/>
            <person name="Riley R."/>
            <person name="Lipzen A."/>
            <person name="Clum A."/>
            <person name="Drula E."/>
            <person name="Henrissat B."/>
            <person name="Kohler A."/>
            <person name="Grigoriev I.V."/>
            <person name="Martin F.M."/>
            <person name="Hacquard S."/>
        </authorList>
    </citation>
    <scope>NUCLEOTIDE SEQUENCE</scope>
    <source>
        <strain evidence="1">MPI-SDFR-AT-0120</strain>
    </source>
</reference>
<dbReference type="EMBL" id="JAGMVJ010000008">
    <property type="protein sequence ID" value="KAH7088154.1"/>
    <property type="molecule type" value="Genomic_DNA"/>
</dbReference>
<dbReference type="PANTHER" id="PTHR46191">
    <property type="match status" value="1"/>
</dbReference>
<dbReference type="InterPro" id="IPR036412">
    <property type="entry name" value="HAD-like_sf"/>
</dbReference>
<name>A0A8K0R8U1_9PLEO</name>
<organism evidence="1 2">
    <name type="scientific">Paraphoma chrysanthemicola</name>
    <dbReference type="NCBI Taxonomy" id="798071"/>
    <lineage>
        <taxon>Eukaryota</taxon>
        <taxon>Fungi</taxon>
        <taxon>Dikarya</taxon>
        <taxon>Ascomycota</taxon>
        <taxon>Pezizomycotina</taxon>
        <taxon>Dothideomycetes</taxon>
        <taxon>Pleosporomycetidae</taxon>
        <taxon>Pleosporales</taxon>
        <taxon>Pleosporineae</taxon>
        <taxon>Phaeosphaeriaceae</taxon>
        <taxon>Paraphoma</taxon>
    </lineage>
</organism>
<dbReference type="OrthoDB" id="444127at2759"/>
<protein>
    <submittedName>
        <fullName evidence="1">HAD-like domain-containing protein</fullName>
    </submittedName>
</protein>
<evidence type="ECO:0000313" key="2">
    <source>
        <dbReference type="Proteomes" id="UP000813461"/>
    </source>
</evidence>
<dbReference type="Proteomes" id="UP000813461">
    <property type="component" value="Unassembled WGS sequence"/>
</dbReference>